<reference evidence="2" key="1">
    <citation type="submission" date="2014-09" db="EMBL/GenBank/DDBJ databases">
        <title>Genome sequence of the luminous mushroom Mycena chlorophos for searching fungal bioluminescence genes.</title>
        <authorList>
            <person name="Tanaka Y."/>
            <person name="Kasuga D."/>
            <person name="Oba Y."/>
            <person name="Hase S."/>
            <person name="Sato K."/>
            <person name="Oba Y."/>
            <person name="Sakakibara Y."/>
        </authorList>
    </citation>
    <scope>NUCLEOTIDE SEQUENCE</scope>
</reference>
<evidence type="ECO:0000259" key="1">
    <source>
        <dbReference type="Pfam" id="PF00651"/>
    </source>
</evidence>
<name>A0ABQ0LHS3_MYCCL</name>
<gene>
    <name evidence="2" type="ORF">MCHLO_07330</name>
</gene>
<dbReference type="InterPro" id="IPR011333">
    <property type="entry name" value="SKP1/BTB/POZ_sf"/>
</dbReference>
<evidence type="ECO:0000313" key="2">
    <source>
        <dbReference type="EMBL" id="GAT50047.1"/>
    </source>
</evidence>
<dbReference type="EMBL" id="DF846186">
    <property type="protein sequence ID" value="GAT50047.1"/>
    <property type="molecule type" value="Genomic_DNA"/>
</dbReference>
<evidence type="ECO:0000313" key="3">
    <source>
        <dbReference type="Proteomes" id="UP000815677"/>
    </source>
</evidence>
<dbReference type="Pfam" id="PF00651">
    <property type="entry name" value="BTB"/>
    <property type="match status" value="1"/>
</dbReference>
<sequence>MSTDIEDQQPTPSCPSSECSLPVDVVFRSSGGDLLGAHSANLSQFAAAFPPAAFVQTQQLEIVPMEETTAVLEILLQYMHHQVQPDSSTWAFSLLQAVAEAAEKYIVFSAMAVCKLQMRSHLSEHPLLVLAYATKHGYADLRNEIIPKTLSFELDEVERVLNFDPTLLIAWVKYREVHLRLIRNMSFNQPMAIKHNQKGCTLWGEFHRAVVDAVNEQILPHSLHAGKIVEIIASTRYMLCLVLPLTSMENAENLRVEQSDAPACAAEGCKTVVDVVLRSSDGKLLAAHAKNLEFFAEGFPPAALLDTNTHADSKTFEVVQMAENAAALELLLQYMHTQKLPNLANVPFSVLAQLAEAAEKYLVYSAMDACKSRMRIAAKNHPLEVLNYASKHDYTELMEEVAPMTVSMPFYRVRAALTANPMALIAWCQYRETFLELRDELLLIDVSFVLHKGGVTTCEDWAQLHGAVWNECATDKSILSKLESIPDVIQRLSDTHLDCFHCQLRAQKWVGAVNNKLSYVRHPPSFVSCFKP</sequence>
<feature type="domain" description="BTB" evidence="1">
    <location>
        <begin position="270"/>
        <end position="373"/>
    </location>
</feature>
<organism evidence="2 3">
    <name type="scientific">Mycena chlorophos</name>
    <name type="common">Agaric fungus</name>
    <name type="synonym">Agaricus chlorophos</name>
    <dbReference type="NCBI Taxonomy" id="658473"/>
    <lineage>
        <taxon>Eukaryota</taxon>
        <taxon>Fungi</taxon>
        <taxon>Dikarya</taxon>
        <taxon>Basidiomycota</taxon>
        <taxon>Agaricomycotina</taxon>
        <taxon>Agaricomycetes</taxon>
        <taxon>Agaricomycetidae</taxon>
        <taxon>Agaricales</taxon>
        <taxon>Marasmiineae</taxon>
        <taxon>Mycenaceae</taxon>
        <taxon>Mycena</taxon>
    </lineage>
</organism>
<dbReference type="InterPro" id="IPR000210">
    <property type="entry name" value="BTB/POZ_dom"/>
</dbReference>
<dbReference type="Gene3D" id="3.30.710.10">
    <property type="entry name" value="Potassium Channel Kv1.1, Chain A"/>
    <property type="match status" value="2"/>
</dbReference>
<proteinExistence type="predicted"/>
<dbReference type="Proteomes" id="UP000815677">
    <property type="component" value="Unassembled WGS sequence"/>
</dbReference>
<protein>
    <recommendedName>
        <fullName evidence="1">BTB domain-containing protein</fullName>
    </recommendedName>
</protein>
<accession>A0ABQ0LHS3</accession>
<keyword evidence="3" id="KW-1185">Reference proteome</keyword>